<feature type="transmembrane region" description="Helical" evidence="9">
    <location>
        <begin position="752"/>
        <end position="772"/>
    </location>
</feature>
<keyword evidence="12" id="KW-1185">Reference proteome</keyword>
<feature type="domain" description="O-antigen ligase-related" evidence="10">
    <location>
        <begin position="828"/>
        <end position="959"/>
    </location>
</feature>
<sequence>MSAPTTPALGSEAAEKAPKAVVRQSGITSIVAMLGVLSGLLLDLSAVGVMGAIGARSDAWVVARRLPRAVTAIAMVVANQVLVPTFAAWATRLRAWERTGATSAILVATGIATVVLAGLMSAFARPLISVIAPDFTSGEIDMAASMTRIIAWYIPFVLMAEVLRSWLNAHLVVGFPAAMTLVLNLSAVAFIIAFAQHRPLMVPTAYVAGSLVQVVAMAVMAFFKGWRPAAPMMRHPEVAATARLLVRPSGAAALNPVVRTLEAALATFLPTGSNTLLHFGNRLAAAVGGTIVFRSIMVSVLPRISRAFGCGDTGQFRMMTRLGMRLMFLLAVPMTMLGVVLAPALTEAVFSIVPKFNGPGQAGKLHTLGILLALYSLSFVGAGVQRSLLAPFYAMRDTRTPLRNTVYATVANVALLLLGFALLKDHPNAIYIFPIAYSLAQCVNVAHAWWRMRTVPGLERMPLLIPLAGSLVAGGVGALVAWLILRFAPATPELLAPMLATLAGLGVAFGLGGLAFRRGSRGTGTGAAQFADRSMPSDQTPSDQIPSAQIPSAQTLVAREQEELPVTTTDEQVVGAPQPPTRRSVFDVQRYGTLGTVLTALLGIALTVLTVVEVYNGTSRLTVALPVALLVGIALLMVAFYDLETFVLVALTMRASLDALRTPGAAPDPHILLGLLLLGLGTVWLLSRRAHLGRRFPMSALGVAYLIFLAVAFIGVITSASAGTAITEWSRIANIVVVFLVVEQFAARGSALFPFVAAIALSILVPAAVALVQLSSGEGLFVAGGYSRITGTFDHSNPLAYFSCVVLVLMVAVFPRVKDLTRVAVGSVAVIAVILLGLTYTRSAWLVAALAVFLLLLRRKSYGALAVLAALLMLGISTPQVQGRFADLETSAQLSGKPANSLAWRWAYWGEALDVAKPSPIAGVGLRGVAQTTAEGKQPHNDIVRAYVELGIPGLLSYVFVLALMVWTTARAARDAARRRLGGVERAIAEAGYITAISLVLLSLVANLMSQVVVTVYAVTVIALASGTYLRRRRLDAEADAAADLRARSARVART</sequence>
<feature type="transmembrane region" description="Helical" evidence="9">
    <location>
        <begin position="591"/>
        <end position="612"/>
    </location>
</feature>
<organism evidence="11 12">
    <name type="scientific">Nostocoides australiense Ben110</name>
    <dbReference type="NCBI Taxonomy" id="1193182"/>
    <lineage>
        <taxon>Bacteria</taxon>
        <taxon>Bacillati</taxon>
        <taxon>Actinomycetota</taxon>
        <taxon>Actinomycetes</taxon>
        <taxon>Micrococcales</taxon>
        <taxon>Intrasporangiaceae</taxon>
        <taxon>Nostocoides</taxon>
    </lineage>
</organism>
<dbReference type="GO" id="GO:0005886">
    <property type="term" value="C:plasma membrane"/>
    <property type="evidence" value="ECO:0007669"/>
    <property type="project" value="UniProtKB-SubCell"/>
</dbReference>
<evidence type="ECO:0000256" key="8">
    <source>
        <dbReference type="SAM" id="MobiDB-lite"/>
    </source>
</evidence>
<feature type="transmembrane region" description="Helical" evidence="9">
    <location>
        <begin position="987"/>
        <end position="1006"/>
    </location>
</feature>
<feature type="transmembrane region" description="Helical" evidence="9">
    <location>
        <begin position="30"/>
        <end position="54"/>
    </location>
</feature>
<dbReference type="InterPro" id="IPR007016">
    <property type="entry name" value="O-antigen_ligase-rel_domated"/>
</dbReference>
<feature type="transmembrane region" description="Helical" evidence="9">
    <location>
        <begin position="322"/>
        <end position="345"/>
    </location>
</feature>
<dbReference type="GO" id="GO:0008360">
    <property type="term" value="P:regulation of cell shape"/>
    <property type="evidence" value="ECO:0007669"/>
    <property type="project" value="UniProtKB-KW"/>
</dbReference>
<feature type="transmembrane region" description="Helical" evidence="9">
    <location>
        <begin position="462"/>
        <end position="488"/>
    </location>
</feature>
<dbReference type="InterPro" id="IPR004268">
    <property type="entry name" value="MurJ"/>
</dbReference>
<feature type="transmembrane region" description="Helical" evidence="9">
    <location>
        <begin position="624"/>
        <end position="651"/>
    </location>
</feature>
<evidence type="ECO:0000313" key="11">
    <source>
        <dbReference type="EMBL" id="CCH75760.1"/>
    </source>
</evidence>
<feature type="transmembrane region" description="Helical" evidence="9">
    <location>
        <begin position="101"/>
        <end position="128"/>
    </location>
</feature>
<evidence type="ECO:0000256" key="6">
    <source>
        <dbReference type="ARBA" id="ARBA00022989"/>
    </source>
</evidence>
<dbReference type="PANTHER" id="PTHR37422">
    <property type="entry name" value="TEICHURONIC ACID BIOSYNTHESIS PROTEIN TUAE"/>
    <property type="match status" value="1"/>
</dbReference>
<dbReference type="Pfam" id="PF03023">
    <property type="entry name" value="MurJ"/>
    <property type="match status" value="1"/>
</dbReference>
<feature type="transmembrane region" description="Helical" evidence="9">
    <location>
        <begin position="66"/>
        <end position="89"/>
    </location>
</feature>
<feature type="transmembrane region" description="Helical" evidence="9">
    <location>
        <begin position="699"/>
        <end position="717"/>
    </location>
</feature>
<proteinExistence type="predicted"/>
<feature type="transmembrane region" description="Helical" evidence="9">
    <location>
        <begin position="863"/>
        <end position="881"/>
    </location>
</feature>
<feature type="transmembrane region" description="Helical" evidence="9">
    <location>
        <begin position="149"/>
        <end position="167"/>
    </location>
</feature>
<evidence type="ECO:0000256" key="7">
    <source>
        <dbReference type="ARBA" id="ARBA00023136"/>
    </source>
</evidence>
<keyword evidence="4" id="KW-0133">Cell shape</keyword>
<evidence type="ECO:0000256" key="4">
    <source>
        <dbReference type="ARBA" id="ARBA00022960"/>
    </source>
</evidence>
<feature type="transmembrane region" description="Helical" evidence="9">
    <location>
        <begin position="946"/>
        <end position="967"/>
    </location>
</feature>
<feature type="transmembrane region" description="Helical" evidence="9">
    <location>
        <begin position="494"/>
        <end position="516"/>
    </location>
</feature>
<evidence type="ECO:0000313" key="12">
    <source>
        <dbReference type="Proteomes" id="UP000035763"/>
    </source>
</evidence>
<feature type="transmembrane region" description="Helical" evidence="9">
    <location>
        <begin position="205"/>
        <end position="223"/>
    </location>
</feature>
<dbReference type="Proteomes" id="UP000035763">
    <property type="component" value="Unassembled WGS sequence"/>
</dbReference>
<accession>W6K3B1</accession>
<feature type="transmembrane region" description="Helical" evidence="9">
    <location>
        <begin position="671"/>
        <end position="687"/>
    </location>
</feature>
<dbReference type="STRING" id="1193182.BN11_930009"/>
<dbReference type="OrthoDB" id="4862643at2"/>
<evidence type="ECO:0000256" key="9">
    <source>
        <dbReference type="SAM" id="Phobius"/>
    </source>
</evidence>
<dbReference type="InterPro" id="IPR051533">
    <property type="entry name" value="WaaL-like"/>
</dbReference>
<evidence type="ECO:0000256" key="1">
    <source>
        <dbReference type="ARBA" id="ARBA00004651"/>
    </source>
</evidence>
<feature type="transmembrane region" description="Helical" evidence="9">
    <location>
        <begin position="1012"/>
        <end position="1030"/>
    </location>
</feature>
<feature type="transmembrane region" description="Helical" evidence="9">
    <location>
        <begin position="823"/>
        <end position="856"/>
    </location>
</feature>
<evidence type="ECO:0000256" key="2">
    <source>
        <dbReference type="ARBA" id="ARBA00022475"/>
    </source>
</evidence>
<comment type="caution">
    <text evidence="11">The sequence shown here is derived from an EMBL/GenBank/DDBJ whole genome shotgun (WGS) entry which is preliminary data.</text>
</comment>
<gene>
    <name evidence="11" type="ORF">BN11_930009</name>
</gene>
<feature type="transmembrane region" description="Helical" evidence="9">
    <location>
        <begin position="365"/>
        <end position="384"/>
    </location>
</feature>
<evidence type="ECO:0000256" key="5">
    <source>
        <dbReference type="ARBA" id="ARBA00022984"/>
    </source>
</evidence>
<feature type="transmembrane region" description="Helical" evidence="9">
    <location>
        <begin position="729"/>
        <end position="746"/>
    </location>
</feature>
<keyword evidence="7 9" id="KW-0472">Membrane</keyword>
<dbReference type="Pfam" id="PF04932">
    <property type="entry name" value="Wzy_C"/>
    <property type="match status" value="1"/>
</dbReference>
<feature type="transmembrane region" description="Helical" evidence="9">
    <location>
        <begin position="798"/>
        <end position="817"/>
    </location>
</feature>
<feature type="transmembrane region" description="Helical" evidence="9">
    <location>
        <begin position="429"/>
        <end position="450"/>
    </location>
</feature>
<keyword evidence="2" id="KW-1003">Cell membrane</keyword>
<keyword evidence="3 9" id="KW-0812">Transmembrane</keyword>
<feature type="compositionally biased region" description="Polar residues" evidence="8">
    <location>
        <begin position="536"/>
        <end position="546"/>
    </location>
</feature>
<dbReference type="PANTHER" id="PTHR37422:SF13">
    <property type="entry name" value="LIPOPOLYSACCHARIDE BIOSYNTHESIS PROTEIN PA4999-RELATED"/>
    <property type="match status" value="1"/>
</dbReference>
<feature type="transmembrane region" description="Helical" evidence="9">
    <location>
        <begin position="405"/>
        <end position="423"/>
    </location>
</feature>
<dbReference type="AlphaFoldDB" id="W6K3B1"/>
<protein>
    <recommendedName>
        <fullName evidence="10">O-antigen ligase-related domain-containing protein</fullName>
    </recommendedName>
</protein>
<feature type="region of interest" description="Disordered" evidence="8">
    <location>
        <begin position="525"/>
        <end position="546"/>
    </location>
</feature>
<name>W6K3B1_9MICO</name>
<comment type="subcellular location">
    <subcellularLocation>
        <location evidence="1">Cell membrane</location>
        <topology evidence="1">Multi-pass membrane protein</topology>
    </subcellularLocation>
</comment>
<reference evidence="11 12" key="1">
    <citation type="journal article" date="2013" name="ISME J.">
        <title>A metabolic model for members of the genus Tetrasphaera involved in enhanced biological phosphorus removal.</title>
        <authorList>
            <person name="Kristiansen R."/>
            <person name="Nguyen H.T.T."/>
            <person name="Saunders A.M."/>
            <person name="Nielsen J.L."/>
            <person name="Wimmer R."/>
            <person name="Le V.Q."/>
            <person name="McIlroy S.J."/>
            <person name="Petrovski S."/>
            <person name="Seviour R.J."/>
            <person name="Calteau A."/>
            <person name="Nielsen K.L."/>
            <person name="Nielsen P.H."/>
        </authorList>
    </citation>
    <scope>NUCLEOTIDE SEQUENCE [LARGE SCALE GENOMIC DNA]</scope>
    <source>
        <strain evidence="11 12">Ben110</strain>
    </source>
</reference>
<keyword evidence="6 9" id="KW-1133">Transmembrane helix</keyword>
<feature type="transmembrane region" description="Helical" evidence="9">
    <location>
        <begin position="173"/>
        <end position="193"/>
    </location>
</feature>
<dbReference type="GO" id="GO:0009252">
    <property type="term" value="P:peptidoglycan biosynthetic process"/>
    <property type="evidence" value="ECO:0007669"/>
    <property type="project" value="UniProtKB-KW"/>
</dbReference>
<evidence type="ECO:0000259" key="10">
    <source>
        <dbReference type="Pfam" id="PF04932"/>
    </source>
</evidence>
<keyword evidence="5" id="KW-0573">Peptidoglycan synthesis</keyword>
<dbReference type="RefSeq" id="WP_048696354.1">
    <property type="nucleotide sequence ID" value="NZ_HG764815.1"/>
</dbReference>
<evidence type="ECO:0000256" key="3">
    <source>
        <dbReference type="ARBA" id="ARBA00022692"/>
    </source>
</evidence>
<dbReference type="EMBL" id="CAJA01000522">
    <property type="protein sequence ID" value="CCH75760.1"/>
    <property type="molecule type" value="Genomic_DNA"/>
</dbReference>